<gene>
    <name evidence="2" type="ORF">M407DRAFT_28237</name>
</gene>
<reference evidence="2 3" key="1">
    <citation type="submission" date="2014-04" db="EMBL/GenBank/DDBJ databases">
        <authorList>
            <consortium name="DOE Joint Genome Institute"/>
            <person name="Kuo A."/>
            <person name="Girlanda M."/>
            <person name="Perotto S."/>
            <person name="Kohler A."/>
            <person name="Nagy L.G."/>
            <person name="Floudas D."/>
            <person name="Copeland A."/>
            <person name="Barry K.W."/>
            <person name="Cichocki N."/>
            <person name="Veneault-Fourrey C."/>
            <person name="LaButti K."/>
            <person name="Lindquist E.A."/>
            <person name="Lipzen A."/>
            <person name="Lundell T."/>
            <person name="Morin E."/>
            <person name="Murat C."/>
            <person name="Sun H."/>
            <person name="Tunlid A."/>
            <person name="Henrissat B."/>
            <person name="Grigoriev I.V."/>
            <person name="Hibbett D.S."/>
            <person name="Martin F."/>
            <person name="Nordberg H.P."/>
            <person name="Cantor M.N."/>
            <person name="Hua S.X."/>
        </authorList>
    </citation>
    <scope>NUCLEOTIDE SEQUENCE [LARGE SCALE GENOMIC DNA]</scope>
    <source>
        <strain evidence="2 3">MUT 4182</strain>
    </source>
</reference>
<feature type="region of interest" description="Disordered" evidence="1">
    <location>
        <begin position="153"/>
        <end position="172"/>
    </location>
</feature>
<name>A0A0C3LLJ4_9AGAM</name>
<sequence length="215" mass="23558">MEALRLEAVSLALAWNQPCSSYETPTTLNPPALSTRTISKYVSFHSLLSTATLGSDRSKSSSPGARNVLKPQNLIAMAWTSRVRHIVAGNTGHPTVWDLRGIRGVVAQSEGGSAARGHPSGHAKSVLLLFGTTKMPTFFSLWRGWMNASLKPSNRGTHLAPPDRQQPGVPSPMVHTQHRLARLHIIQQRRWVYSLQSKNGTETCVSNQASLHRKV</sequence>
<proteinExistence type="predicted"/>
<evidence type="ECO:0000256" key="1">
    <source>
        <dbReference type="SAM" id="MobiDB-lite"/>
    </source>
</evidence>
<dbReference type="EMBL" id="KN823115">
    <property type="protein sequence ID" value="KIO22222.1"/>
    <property type="molecule type" value="Genomic_DNA"/>
</dbReference>
<reference evidence="3" key="2">
    <citation type="submission" date="2015-01" db="EMBL/GenBank/DDBJ databases">
        <title>Evolutionary Origins and Diversification of the Mycorrhizal Mutualists.</title>
        <authorList>
            <consortium name="DOE Joint Genome Institute"/>
            <consortium name="Mycorrhizal Genomics Consortium"/>
            <person name="Kohler A."/>
            <person name="Kuo A."/>
            <person name="Nagy L.G."/>
            <person name="Floudas D."/>
            <person name="Copeland A."/>
            <person name="Barry K.W."/>
            <person name="Cichocki N."/>
            <person name="Veneault-Fourrey C."/>
            <person name="LaButti K."/>
            <person name="Lindquist E.A."/>
            <person name="Lipzen A."/>
            <person name="Lundell T."/>
            <person name="Morin E."/>
            <person name="Murat C."/>
            <person name="Riley R."/>
            <person name="Ohm R."/>
            <person name="Sun H."/>
            <person name="Tunlid A."/>
            <person name="Henrissat B."/>
            <person name="Grigoriev I.V."/>
            <person name="Hibbett D.S."/>
            <person name="Martin F."/>
        </authorList>
    </citation>
    <scope>NUCLEOTIDE SEQUENCE [LARGE SCALE GENOMIC DNA]</scope>
    <source>
        <strain evidence="3">MUT 4182</strain>
    </source>
</reference>
<dbReference type="Proteomes" id="UP000054248">
    <property type="component" value="Unassembled WGS sequence"/>
</dbReference>
<dbReference type="AlphaFoldDB" id="A0A0C3LLJ4"/>
<evidence type="ECO:0000313" key="3">
    <source>
        <dbReference type="Proteomes" id="UP000054248"/>
    </source>
</evidence>
<evidence type="ECO:0000313" key="2">
    <source>
        <dbReference type="EMBL" id="KIO22222.1"/>
    </source>
</evidence>
<protein>
    <submittedName>
        <fullName evidence="2">Uncharacterized protein</fullName>
    </submittedName>
</protein>
<organism evidence="2 3">
    <name type="scientific">Tulasnella calospora MUT 4182</name>
    <dbReference type="NCBI Taxonomy" id="1051891"/>
    <lineage>
        <taxon>Eukaryota</taxon>
        <taxon>Fungi</taxon>
        <taxon>Dikarya</taxon>
        <taxon>Basidiomycota</taxon>
        <taxon>Agaricomycotina</taxon>
        <taxon>Agaricomycetes</taxon>
        <taxon>Cantharellales</taxon>
        <taxon>Tulasnellaceae</taxon>
        <taxon>Tulasnella</taxon>
    </lineage>
</organism>
<keyword evidence="3" id="KW-1185">Reference proteome</keyword>
<accession>A0A0C3LLJ4</accession>
<dbReference type="HOGENOM" id="CLU_1284112_0_0_1"/>